<evidence type="ECO:0000313" key="2">
    <source>
        <dbReference type="Proteomes" id="UP000234681"/>
    </source>
</evidence>
<protein>
    <submittedName>
        <fullName evidence="1">RCG59157</fullName>
    </submittedName>
</protein>
<organism evidence="1 2">
    <name type="scientific">Rattus norvegicus</name>
    <name type="common">Rat</name>
    <dbReference type="NCBI Taxonomy" id="10116"/>
    <lineage>
        <taxon>Eukaryota</taxon>
        <taxon>Metazoa</taxon>
        <taxon>Chordata</taxon>
        <taxon>Craniata</taxon>
        <taxon>Vertebrata</taxon>
        <taxon>Euteleostomi</taxon>
        <taxon>Mammalia</taxon>
        <taxon>Eutheria</taxon>
        <taxon>Euarchontoglires</taxon>
        <taxon>Glires</taxon>
        <taxon>Rodentia</taxon>
        <taxon>Myomorpha</taxon>
        <taxon>Muroidea</taxon>
        <taxon>Muridae</taxon>
        <taxon>Murinae</taxon>
        <taxon>Rattus</taxon>
    </lineage>
</organism>
<evidence type="ECO:0000313" key="1">
    <source>
        <dbReference type="EMBL" id="EDL87208.1"/>
    </source>
</evidence>
<gene>
    <name evidence="1" type="ORF">rCG_59157</name>
</gene>
<sequence>MDTYHHPPLRRCDC</sequence>
<reference evidence="1 2" key="1">
    <citation type="submission" date="2005-09" db="EMBL/GenBank/DDBJ databases">
        <authorList>
            <person name="Mural R.J."/>
            <person name="Li P.W."/>
            <person name="Adams M.D."/>
            <person name="Amanatides P.G."/>
            <person name="Baden-Tillson H."/>
            <person name="Barnstead M."/>
            <person name="Chin S.H."/>
            <person name="Dew I."/>
            <person name="Evans C.A."/>
            <person name="Ferriera S."/>
            <person name="Flanigan M."/>
            <person name="Fosler C."/>
            <person name="Glodek A."/>
            <person name="Gu Z."/>
            <person name="Holt R.A."/>
            <person name="Jennings D."/>
            <person name="Kraft C.L."/>
            <person name="Lu F."/>
            <person name="Nguyen T."/>
            <person name="Nusskern D.R."/>
            <person name="Pfannkoch C.M."/>
            <person name="Sitter C."/>
            <person name="Sutton G.G."/>
            <person name="Venter J.C."/>
            <person name="Wang Z."/>
            <person name="Woodage T."/>
            <person name="Zheng X.H."/>
            <person name="Zhong F."/>
        </authorList>
    </citation>
    <scope>NUCLEOTIDE SEQUENCE [LARGE SCALE GENOMIC DNA]</scope>
    <source>
        <strain>BN</strain>
        <strain evidence="2">Sprague-Dawley</strain>
    </source>
</reference>
<proteinExistence type="predicted"/>
<name>A6KIR1_RAT</name>
<dbReference type="EMBL" id="CH474053">
    <property type="protein sequence ID" value="EDL87208.1"/>
    <property type="molecule type" value="Genomic_DNA"/>
</dbReference>
<accession>A6KIR1</accession>
<dbReference type="Proteomes" id="UP000234681">
    <property type="component" value="Chromosome 16"/>
</dbReference>